<dbReference type="Gene3D" id="3.40.50.300">
    <property type="entry name" value="P-loop containing nucleotide triphosphate hydrolases"/>
    <property type="match status" value="1"/>
</dbReference>
<keyword evidence="1" id="KW-0547">Nucleotide-binding</keyword>
<dbReference type="HOGENOM" id="CLU_027147_3_0_1"/>
<comment type="similarity">
    <text evidence="3">Belongs to the KTI12 family.</text>
</comment>
<name>K1QCI9_MAGGI</name>
<accession>K1QCI9</accession>
<evidence type="ECO:0000256" key="2">
    <source>
        <dbReference type="ARBA" id="ARBA00022840"/>
    </source>
</evidence>
<dbReference type="Pfam" id="PF08433">
    <property type="entry name" value="KTI12"/>
    <property type="match status" value="1"/>
</dbReference>
<dbReference type="SUPFAM" id="SSF52540">
    <property type="entry name" value="P-loop containing nucleoside triphosphate hydrolases"/>
    <property type="match status" value="1"/>
</dbReference>
<protein>
    <recommendedName>
        <fullName evidence="4">Protein KTI12 homolog</fullName>
    </recommendedName>
</protein>
<evidence type="ECO:0000256" key="1">
    <source>
        <dbReference type="ARBA" id="ARBA00022741"/>
    </source>
</evidence>
<keyword evidence="2" id="KW-0067">ATP-binding</keyword>
<dbReference type="AlphaFoldDB" id="K1QCI9"/>
<dbReference type="InterPro" id="IPR013641">
    <property type="entry name" value="KTI12/PSTK"/>
</dbReference>
<dbReference type="PANTHER" id="PTHR12435">
    <property type="match status" value="1"/>
</dbReference>
<sequence length="158" mass="18148">MPFVLVCGYPSSGKNSIEEKEIRGKLKSEVQRLLNKDDIVILDSLNYIKGFRYELYCITKACKTPQCVIFCAVSKEKAAEWNKELMMRFEEPNSNQRWDSPLFVIHPEDELPYDQISDALFNRKPPPPNMATQNNAVPAFGERTVLTCVKKIIMEENA</sequence>
<dbReference type="InParanoid" id="K1QCI9"/>
<evidence type="ECO:0000313" key="5">
    <source>
        <dbReference type="EMBL" id="EKC26480.1"/>
    </source>
</evidence>
<gene>
    <name evidence="5" type="ORF">CGI_10007811</name>
</gene>
<dbReference type="GO" id="GO:0005524">
    <property type="term" value="F:ATP binding"/>
    <property type="evidence" value="ECO:0007669"/>
    <property type="project" value="UniProtKB-KW"/>
</dbReference>
<dbReference type="FunCoup" id="K1QCI9">
    <property type="interactions" value="798"/>
</dbReference>
<dbReference type="InterPro" id="IPR027417">
    <property type="entry name" value="P-loop_NTPase"/>
</dbReference>
<proteinExistence type="inferred from homology"/>
<evidence type="ECO:0000256" key="4">
    <source>
        <dbReference type="ARBA" id="ARBA00026170"/>
    </source>
</evidence>
<reference evidence="5" key="1">
    <citation type="journal article" date="2012" name="Nature">
        <title>The oyster genome reveals stress adaptation and complexity of shell formation.</title>
        <authorList>
            <person name="Zhang G."/>
            <person name="Fang X."/>
            <person name="Guo X."/>
            <person name="Li L."/>
            <person name="Luo R."/>
            <person name="Xu F."/>
            <person name="Yang P."/>
            <person name="Zhang L."/>
            <person name="Wang X."/>
            <person name="Qi H."/>
            <person name="Xiong Z."/>
            <person name="Que H."/>
            <person name="Xie Y."/>
            <person name="Holland P.W."/>
            <person name="Paps J."/>
            <person name="Zhu Y."/>
            <person name="Wu F."/>
            <person name="Chen Y."/>
            <person name="Wang J."/>
            <person name="Peng C."/>
            <person name="Meng J."/>
            <person name="Yang L."/>
            <person name="Liu J."/>
            <person name="Wen B."/>
            <person name="Zhang N."/>
            <person name="Huang Z."/>
            <person name="Zhu Q."/>
            <person name="Feng Y."/>
            <person name="Mount A."/>
            <person name="Hedgecock D."/>
            <person name="Xu Z."/>
            <person name="Liu Y."/>
            <person name="Domazet-Loso T."/>
            <person name="Du Y."/>
            <person name="Sun X."/>
            <person name="Zhang S."/>
            <person name="Liu B."/>
            <person name="Cheng P."/>
            <person name="Jiang X."/>
            <person name="Li J."/>
            <person name="Fan D."/>
            <person name="Wang W."/>
            <person name="Fu W."/>
            <person name="Wang T."/>
            <person name="Wang B."/>
            <person name="Zhang J."/>
            <person name="Peng Z."/>
            <person name="Li Y."/>
            <person name="Li N."/>
            <person name="Wang J."/>
            <person name="Chen M."/>
            <person name="He Y."/>
            <person name="Tan F."/>
            <person name="Song X."/>
            <person name="Zheng Q."/>
            <person name="Huang R."/>
            <person name="Yang H."/>
            <person name="Du X."/>
            <person name="Chen L."/>
            <person name="Yang M."/>
            <person name="Gaffney P.M."/>
            <person name="Wang S."/>
            <person name="Luo L."/>
            <person name="She Z."/>
            <person name="Ming Y."/>
            <person name="Huang W."/>
            <person name="Zhang S."/>
            <person name="Huang B."/>
            <person name="Zhang Y."/>
            <person name="Qu T."/>
            <person name="Ni P."/>
            <person name="Miao G."/>
            <person name="Wang J."/>
            <person name="Wang Q."/>
            <person name="Steinberg C.E."/>
            <person name="Wang H."/>
            <person name="Li N."/>
            <person name="Qian L."/>
            <person name="Zhang G."/>
            <person name="Li Y."/>
            <person name="Yang H."/>
            <person name="Liu X."/>
            <person name="Wang J."/>
            <person name="Yin Y."/>
            <person name="Wang J."/>
        </authorList>
    </citation>
    <scope>NUCLEOTIDE SEQUENCE [LARGE SCALE GENOMIC DNA]</scope>
    <source>
        <strain evidence="5">05x7-T-G4-1.051#20</strain>
    </source>
</reference>
<evidence type="ECO:0000256" key="3">
    <source>
        <dbReference type="ARBA" id="ARBA00025768"/>
    </source>
</evidence>
<organism evidence="5">
    <name type="scientific">Magallana gigas</name>
    <name type="common">Pacific oyster</name>
    <name type="synonym">Crassostrea gigas</name>
    <dbReference type="NCBI Taxonomy" id="29159"/>
    <lineage>
        <taxon>Eukaryota</taxon>
        <taxon>Metazoa</taxon>
        <taxon>Spiralia</taxon>
        <taxon>Lophotrochozoa</taxon>
        <taxon>Mollusca</taxon>
        <taxon>Bivalvia</taxon>
        <taxon>Autobranchia</taxon>
        <taxon>Pteriomorphia</taxon>
        <taxon>Ostreida</taxon>
        <taxon>Ostreoidea</taxon>
        <taxon>Ostreidae</taxon>
        <taxon>Magallana</taxon>
    </lineage>
</organism>
<dbReference type="EMBL" id="JH816394">
    <property type="protein sequence ID" value="EKC26480.1"/>
    <property type="molecule type" value="Genomic_DNA"/>
</dbReference>